<dbReference type="Proteomes" id="UP000095285">
    <property type="component" value="Unassembled WGS sequence"/>
</dbReference>
<sequence length="108" mass="12184">MDAKQLLDEYGAQIGQRTSLLHPHDSCSVVAQQTFGTVFSLKHGFMIAASKVTPKHESYCFNCQCTVDKLFARNICRPCEPTKPAELVSYRTIDWETDSDPQLLDVFI</sequence>
<name>A0A1I7W1X5_LOALO</name>
<reference evidence="1" key="1">
    <citation type="submission" date="2012-04" db="EMBL/GenBank/DDBJ databases">
        <title>The Genome Sequence of Loa loa.</title>
        <authorList>
            <consortium name="The Broad Institute Genome Sequencing Platform"/>
            <consortium name="Broad Institute Genome Sequencing Center for Infectious Disease"/>
            <person name="Nutman T.B."/>
            <person name="Fink D.L."/>
            <person name="Russ C."/>
            <person name="Young S."/>
            <person name="Zeng Q."/>
            <person name="Gargeya S."/>
            <person name="Alvarado L."/>
            <person name="Berlin A."/>
            <person name="Chapman S.B."/>
            <person name="Chen Z."/>
            <person name="Freedman E."/>
            <person name="Gellesch M."/>
            <person name="Goldberg J."/>
            <person name="Griggs A."/>
            <person name="Gujja S."/>
            <person name="Heilman E.R."/>
            <person name="Heiman D."/>
            <person name="Howarth C."/>
            <person name="Mehta T."/>
            <person name="Neiman D."/>
            <person name="Pearson M."/>
            <person name="Roberts A."/>
            <person name="Saif S."/>
            <person name="Shea T."/>
            <person name="Shenoy N."/>
            <person name="Sisk P."/>
            <person name="Stolte C."/>
            <person name="Sykes S."/>
            <person name="White J."/>
            <person name="Yandava C."/>
            <person name="Haas B."/>
            <person name="Henn M.R."/>
            <person name="Nusbaum C."/>
            <person name="Birren B."/>
        </authorList>
    </citation>
    <scope>NUCLEOTIDE SEQUENCE [LARGE SCALE GENOMIC DNA]</scope>
</reference>
<evidence type="ECO:0000313" key="1">
    <source>
        <dbReference type="Proteomes" id="UP000095285"/>
    </source>
</evidence>
<organism evidence="1 2">
    <name type="scientific">Loa loa</name>
    <name type="common">Eye worm</name>
    <name type="synonym">Filaria loa</name>
    <dbReference type="NCBI Taxonomy" id="7209"/>
    <lineage>
        <taxon>Eukaryota</taxon>
        <taxon>Metazoa</taxon>
        <taxon>Ecdysozoa</taxon>
        <taxon>Nematoda</taxon>
        <taxon>Chromadorea</taxon>
        <taxon>Rhabditida</taxon>
        <taxon>Spirurina</taxon>
        <taxon>Spiruromorpha</taxon>
        <taxon>Filarioidea</taxon>
        <taxon>Onchocercidae</taxon>
        <taxon>Loa</taxon>
    </lineage>
</organism>
<dbReference type="WBParaSite" id="EN70_8696">
    <property type="protein sequence ID" value="EN70_8696"/>
    <property type="gene ID" value="EN70_8696"/>
</dbReference>
<accession>A0A1I7W1X5</accession>
<keyword evidence="1" id="KW-1185">Reference proteome</keyword>
<evidence type="ECO:0000313" key="2">
    <source>
        <dbReference type="WBParaSite" id="EN70_8696"/>
    </source>
</evidence>
<dbReference type="STRING" id="7209.A0A1I7W1X5"/>
<proteinExistence type="predicted"/>
<reference evidence="2" key="2">
    <citation type="submission" date="2016-11" db="UniProtKB">
        <authorList>
            <consortium name="WormBaseParasite"/>
        </authorList>
    </citation>
    <scope>IDENTIFICATION</scope>
</reference>
<protein>
    <submittedName>
        <fullName evidence="2">DUF35_N domain-containing protein</fullName>
    </submittedName>
</protein>
<dbReference type="AlphaFoldDB" id="A0A1I7W1X5"/>